<dbReference type="InterPro" id="IPR002328">
    <property type="entry name" value="ADH_Zn_CS"/>
</dbReference>
<name>A0ABT1JCE9_ACTCY</name>
<dbReference type="InterPro" id="IPR020843">
    <property type="entry name" value="ER"/>
</dbReference>
<keyword evidence="3 5" id="KW-0862">Zinc</keyword>
<reference evidence="7 8" key="1">
    <citation type="submission" date="2013-07" db="EMBL/GenBank/DDBJ databases">
        <authorList>
            <consortium name="DOE Joint Genome Institute"/>
            <person name="Reeve W."/>
            <person name="Huntemann M."/>
            <person name="Han J."/>
            <person name="Chen A."/>
            <person name="Kyrpides N."/>
            <person name="Mavromatis K."/>
            <person name="Markowitz V."/>
            <person name="Palaniappan K."/>
            <person name="Ivanova N."/>
            <person name="Schaumberg A."/>
            <person name="Pati A."/>
            <person name="Liolios K."/>
            <person name="Nordberg H.P."/>
            <person name="Cantor M.N."/>
            <person name="Hua S.X."/>
            <person name="Woyke T."/>
        </authorList>
    </citation>
    <scope>NUCLEOTIDE SEQUENCE [LARGE SCALE GENOMIC DNA]</scope>
    <source>
        <strain evidence="7 8">DSM 43889</strain>
    </source>
</reference>
<feature type="domain" description="Enoyl reductase (ER)" evidence="6">
    <location>
        <begin position="8"/>
        <end position="333"/>
    </location>
</feature>
<dbReference type="InterPro" id="IPR050129">
    <property type="entry name" value="Zn_alcohol_dh"/>
</dbReference>
<evidence type="ECO:0000313" key="7">
    <source>
        <dbReference type="EMBL" id="MCP2330167.1"/>
    </source>
</evidence>
<evidence type="ECO:0000256" key="1">
    <source>
        <dbReference type="ARBA" id="ARBA00001947"/>
    </source>
</evidence>
<dbReference type="Proteomes" id="UP000791080">
    <property type="component" value="Unassembled WGS sequence"/>
</dbReference>
<dbReference type="Pfam" id="PF00107">
    <property type="entry name" value="ADH_zinc_N"/>
    <property type="match status" value="1"/>
</dbReference>
<dbReference type="PANTHER" id="PTHR43401">
    <property type="entry name" value="L-THREONINE 3-DEHYDROGENASE"/>
    <property type="match status" value="1"/>
</dbReference>
<dbReference type="PANTHER" id="PTHR43401:SF2">
    <property type="entry name" value="L-THREONINE 3-DEHYDROGENASE"/>
    <property type="match status" value="1"/>
</dbReference>
<sequence length="340" mass="35020">MRAAVLDGVRSIRNRRVPIPAMGPAELLVRVLASGVCGSDLAAYRGTHPYKTAPVVLGHELCGVVEQVGAQVTGFAPGDLVCSAAFSPCDRCAACRGGAAHLCSDRANLSHRGWEGSLAEYVVLRENMTFRLAEHVDPVAGALVEPLTIGRHAVGLARPDPSVAVLGSGSIGLACVLAVRRSWRATVTCVDLGPAKGRLARAVGADRYVDAAEEDQAAVAERAGPAGVTFVASGHPGVLDQAAAMTRPGGQVVVVSYFPGPAAVDANALVGRELTVTGSALSTPEDFAEVIGWVERGLVDPRALVTHTVELAEAAEAFALADRADGTVGKVVIRTGTREG</sequence>
<dbReference type="Gene3D" id="3.40.50.720">
    <property type="entry name" value="NAD(P)-binding Rossmann-like Domain"/>
    <property type="match status" value="1"/>
</dbReference>
<evidence type="ECO:0000256" key="4">
    <source>
        <dbReference type="ARBA" id="ARBA00023002"/>
    </source>
</evidence>
<evidence type="ECO:0000259" key="6">
    <source>
        <dbReference type="SMART" id="SM00829"/>
    </source>
</evidence>
<comment type="cofactor">
    <cofactor evidence="1 5">
        <name>Zn(2+)</name>
        <dbReference type="ChEBI" id="CHEBI:29105"/>
    </cofactor>
</comment>
<accession>A0ABT1JCE9</accession>
<dbReference type="Gene3D" id="3.90.180.10">
    <property type="entry name" value="Medium-chain alcohol dehydrogenases, catalytic domain"/>
    <property type="match status" value="1"/>
</dbReference>
<dbReference type="PROSITE" id="PS00059">
    <property type="entry name" value="ADH_ZINC"/>
    <property type="match status" value="1"/>
</dbReference>
<evidence type="ECO:0000256" key="3">
    <source>
        <dbReference type="ARBA" id="ARBA00022833"/>
    </source>
</evidence>
<comment type="similarity">
    <text evidence="5">Belongs to the zinc-containing alcohol dehydrogenase family.</text>
</comment>
<dbReference type="InterPro" id="IPR011032">
    <property type="entry name" value="GroES-like_sf"/>
</dbReference>
<keyword evidence="4" id="KW-0560">Oxidoreductase</keyword>
<organism evidence="7 8">
    <name type="scientific">Actinoalloteichus caeruleus DSM 43889</name>
    <dbReference type="NCBI Taxonomy" id="1120930"/>
    <lineage>
        <taxon>Bacteria</taxon>
        <taxon>Bacillati</taxon>
        <taxon>Actinomycetota</taxon>
        <taxon>Actinomycetes</taxon>
        <taxon>Pseudonocardiales</taxon>
        <taxon>Pseudonocardiaceae</taxon>
        <taxon>Actinoalloteichus</taxon>
        <taxon>Actinoalloteichus cyanogriseus</taxon>
    </lineage>
</organism>
<dbReference type="InterPro" id="IPR036291">
    <property type="entry name" value="NAD(P)-bd_dom_sf"/>
</dbReference>
<keyword evidence="2 5" id="KW-0479">Metal-binding</keyword>
<dbReference type="InterPro" id="IPR013149">
    <property type="entry name" value="ADH-like_C"/>
</dbReference>
<comment type="caution">
    <text evidence="7">The sequence shown here is derived from an EMBL/GenBank/DDBJ whole genome shotgun (WGS) entry which is preliminary data.</text>
</comment>
<evidence type="ECO:0000256" key="2">
    <source>
        <dbReference type="ARBA" id="ARBA00022723"/>
    </source>
</evidence>
<dbReference type="SUPFAM" id="SSF50129">
    <property type="entry name" value="GroES-like"/>
    <property type="match status" value="1"/>
</dbReference>
<gene>
    <name evidence="7" type="ORF">G443_000437</name>
</gene>
<keyword evidence="8" id="KW-1185">Reference proteome</keyword>
<dbReference type="Pfam" id="PF08240">
    <property type="entry name" value="ADH_N"/>
    <property type="match status" value="1"/>
</dbReference>
<protein>
    <submittedName>
        <fullName evidence="7">L-iditol 2-dehydrogenase</fullName>
    </submittedName>
</protein>
<proteinExistence type="inferred from homology"/>
<dbReference type="SUPFAM" id="SSF51735">
    <property type="entry name" value="NAD(P)-binding Rossmann-fold domains"/>
    <property type="match status" value="1"/>
</dbReference>
<dbReference type="SMART" id="SM00829">
    <property type="entry name" value="PKS_ER"/>
    <property type="match status" value="1"/>
</dbReference>
<evidence type="ECO:0000256" key="5">
    <source>
        <dbReference type="RuleBase" id="RU361277"/>
    </source>
</evidence>
<evidence type="ECO:0000313" key="8">
    <source>
        <dbReference type="Proteomes" id="UP000791080"/>
    </source>
</evidence>
<dbReference type="InterPro" id="IPR013154">
    <property type="entry name" value="ADH-like_N"/>
</dbReference>
<reference evidence="7 8" key="2">
    <citation type="submission" date="2022-06" db="EMBL/GenBank/DDBJ databases">
        <title>Genomic Encyclopedia of Type Strains, Phase I: the one thousand microbial genomes (KMG-I) project.</title>
        <authorList>
            <person name="Kyrpides N."/>
        </authorList>
    </citation>
    <scope>NUCLEOTIDE SEQUENCE [LARGE SCALE GENOMIC DNA]</scope>
    <source>
        <strain evidence="7 8">DSM 43889</strain>
    </source>
</reference>
<dbReference type="EMBL" id="AUBJ02000001">
    <property type="protein sequence ID" value="MCP2330167.1"/>
    <property type="molecule type" value="Genomic_DNA"/>
</dbReference>